<dbReference type="KEGG" id="smo:SELMODRAFT_440990"/>
<evidence type="ECO:0000259" key="5">
    <source>
        <dbReference type="Pfam" id="PF00389"/>
    </source>
</evidence>
<dbReference type="InterPro" id="IPR006140">
    <property type="entry name" value="D-isomer_DH_NAD-bd"/>
</dbReference>
<dbReference type="EMBL" id="GL377578">
    <property type="protein sequence ID" value="EFJ28931.1"/>
    <property type="molecule type" value="Genomic_DNA"/>
</dbReference>
<evidence type="ECO:0000256" key="1">
    <source>
        <dbReference type="ARBA" id="ARBA00000455"/>
    </source>
</evidence>
<dbReference type="FunFam" id="3.40.50.720:FF:000057">
    <property type="entry name" value="Formate dehydrogenase"/>
    <property type="match status" value="1"/>
</dbReference>
<dbReference type="OMA" id="HYTDRHR"/>
<feature type="binding site" evidence="4">
    <location>
        <position position="141"/>
    </location>
    <ligand>
        <name>substrate</name>
    </ligand>
</feature>
<dbReference type="Pfam" id="PF00389">
    <property type="entry name" value="2-Hacid_dh"/>
    <property type="match status" value="1"/>
</dbReference>
<evidence type="ECO:0000256" key="4">
    <source>
        <dbReference type="HAMAP-Rule" id="MF_03210"/>
    </source>
</evidence>
<dbReference type="eggNOG" id="KOG0069">
    <property type="taxonomic scope" value="Eukaryota"/>
</dbReference>
<accession>D8RFW0</accession>
<comment type="catalytic activity">
    <reaction evidence="1 4">
        <text>formate + NAD(+) = CO2 + NADH</text>
        <dbReference type="Rhea" id="RHEA:15985"/>
        <dbReference type="ChEBI" id="CHEBI:15740"/>
        <dbReference type="ChEBI" id="CHEBI:16526"/>
        <dbReference type="ChEBI" id="CHEBI:57540"/>
        <dbReference type="ChEBI" id="CHEBI:57945"/>
        <dbReference type="EC" id="1.17.1.9"/>
    </reaction>
</comment>
<dbReference type="GO" id="GO:0051287">
    <property type="term" value="F:NAD binding"/>
    <property type="evidence" value="ECO:0007669"/>
    <property type="project" value="InterPro"/>
</dbReference>
<feature type="binding site" evidence="4">
    <location>
        <begin position="251"/>
        <end position="255"/>
    </location>
    <ligand>
        <name>NAD(+)</name>
        <dbReference type="ChEBI" id="CHEBI:57540"/>
    </ligand>
</feature>
<dbReference type="GO" id="GO:0008863">
    <property type="term" value="F:formate dehydrogenase (NAD+) activity"/>
    <property type="evidence" value="ECO:0000318"/>
    <property type="project" value="GO_Central"/>
</dbReference>
<dbReference type="STRING" id="88036.D8RFW0"/>
<comment type="similarity">
    <text evidence="4">Belongs to the D-isomer specific 2-hydroxyacid dehydrogenase family. FDH subfamily.</text>
</comment>
<dbReference type="Pfam" id="PF02826">
    <property type="entry name" value="2-Hacid_dh_C"/>
    <property type="match status" value="1"/>
</dbReference>
<name>D8RFW0_SELML</name>
<evidence type="ECO:0000256" key="3">
    <source>
        <dbReference type="ARBA" id="ARBA00023027"/>
    </source>
</evidence>
<protein>
    <recommendedName>
        <fullName evidence="4">Formate dehydrogenase, mitochondrial</fullName>
        <shortName evidence="4">FDH</shortName>
        <ecNumber evidence="4">1.17.1.9</ecNumber>
    </recommendedName>
    <alternativeName>
        <fullName evidence="4">NAD-dependent formate dehydrogenase</fullName>
    </alternativeName>
</protein>
<evidence type="ECO:0000313" key="8">
    <source>
        <dbReference type="Proteomes" id="UP000001514"/>
    </source>
</evidence>
<dbReference type="EC" id="1.17.1.9" evidence="4"/>
<feature type="binding site" evidence="4">
    <location>
        <position position="117"/>
    </location>
    <ligand>
        <name>substrate</name>
    </ligand>
</feature>
<dbReference type="HAMAP" id="MF_03210">
    <property type="entry name" value="Formate_dehydrogenase"/>
    <property type="match status" value="1"/>
</dbReference>
<dbReference type="CDD" id="cd05302">
    <property type="entry name" value="FDH"/>
    <property type="match status" value="1"/>
</dbReference>
<dbReference type="InterPro" id="IPR029753">
    <property type="entry name" value="D-isomer_DH_CS"/>
</dbReference>
<dbReference type="GO" id="GO:0042183">
    <property type="term" value="P:formate catabolic process"/>
    <property type="evidence" value="ECO:0007669"/>
    <property type="project" value="UniProtKB-UniRule"/>
</dbReference>
<feature type="domain" description="D-isomer specific 2-hydroxyacid dehydrogenase catalytic" evidence="5">
    <location>
        <begin position="56"/>
        <end position="354"/>
    </location>
</feature>
<keyword evidence="3 4" id="KW-0520">NAD</keyword>
<keyword evidence="2 4" id="KW-0560">Oxidoreductase</keyword>
<dbReference type="NCBIfam" id="NF005750">
    <property type="entry name" value="PRK07574.1"/>
    <property type="match status" value="1"/>
</dbReference>
<comment type="subunit">
    <text evidence="4">Homodimer.</text>
</comment>
<dbReference type="GO" id="GO:0009507">
    <property type="term" value="C:chloroplast"/>
    <property type="evidence" value="ECO:0000318"/>
    <property type="project" value="GO_Central"/>
</dbReference>
<dbReference type="InterPro" id="IPR033689">
    <property type="entry name" value="FDH_NAD-dep"/>
</dbReference>
<evidence type="ECO:0000259" key="6">
    <source>
        <dbReference type="Pfam" id="PF02826"/>
    </source>
</evidence>
<dbReference type="GO" id="GO:0016616">
    <property type="term" value="F:oxidoreductase activity, acting on the CH-OH group of donors, NAD or NADP as acceptor"/>
    <property type="evidence" value="ECO:0007669"/>
    <property type="project" value="InterPro"/>
</dbReference>
<feature type="binding site" evidence="4">
    <location>
        <position position="216"/>
    </location>
    <ligand>
        <name>NAD(+)</name>
        <dbReference type="ChEBI" id="CHEBI:57540"/>
    </ligand>
</feature>
<evidence type="ECO:0000256" key="2">
    <source>
        <dbReference type="ARBA" id="ARBA00023002"/>
    </source>
</evidence>
<dbReference type="InterPro" id="IPR036291">
    <property type="entry name" value="NAD(P)-bd_dom_sf"/>
</dbReference>
<feature type="binding site" evidence="4">
    <location>
        <begin position="327"/>
        <end position="330"/>
    </location>
    <ligand>
        <name>NAD(+)</name>
        <dbReference type="ChEBI" id="CHEBI:57540"/>
    </ligand>
</feature>
<dbReference type="HOGENOM" id="CLU_019796_0_0_1"/>
<dbReference type="Gramene" id="EFJ28931">
    <property type="protein sequence ID" value="EFJ28931"/>
    <property type="gene ID" value="SELMODRAFT_440990"/>
</dbReference>
<dbReference type="PANTHER" id="PTHR42938:SF9">
    <property type="entry name" value="FORMATE DEHYDROGENASE 1"/>
    <property type="match status" value="1"/>
</dbReference>
<feature type="site" description="Important for catalytic activity" evidence="4">
    <location>
        <position position="327"/>
    </location>
</feature>
<proteinExistence type="inferred from homology"/>
<dbReference type="InParanoid" id="D8RFW0"/>
<comment type="caution">
    <text evidence="4">Lacks conserved residue(s) required for the propagation of feature annotation.</text>
</comment>
<evidence type="ECO:0000313" key="7">
    <source>
        <dbReference type="EMBL" id="EFJ28931.1"/>
    </source>
</evidence>
<dbReference type="SUPFAM" id="SSF52283">
    <property type="entry name" value="Formate/glycerate dehydrogenase catalytic domain-like"/>
    <property type="match status" value="1"/>
</dbReference>
<dbReference type="InterPro" id="IPR006139">
    <property type="entry name" value="D-isomer_2_OHA_DH_cat_dom"/>
</dbReference>
<feature type="site" description="Important for catalytic activity" evidence="4">
    <location>
        <position position="279"/>
    </location>
</feature>
<keyword evidence="8" id="KW-1185">Reference proteome</keyword>
<dbReference type="PROSITE" id="PS00671">
    <property type="entry name" value="D_2_HYDROXYACID_DH_3"/>
    <property type="match status" value="1"/>
</dbReference>
<dbReference type="Gene3D" id="3.40.50.720">
    <property type="entry name" value="NAD(P)-binding Rossmann-like Domain"/>
    <property type="match status" value="2"/>
</dbReference>
<dbReference type="FunCoup" id="D8RFW0">
    <property type="interactions" value="464"/>
</dbReference>
<feature type="domain" description="D-isomer specific 2-hydroxyacid dehydrogenase NAD-binding" evidence="6">
    <location>
        <begin position="151"/>
        <end position="329"/>
    </location>
</feature>
<organism evidence="8">
    <name type="scientific">Selaginella moellendorffii</name>
    <name type="common">Spikemoss</name>
    <dbReference type="NCBI Taxonomy" id="88036"/>
    <lineage>
        <taxon>Eukaryota</taxon>
        <taxon>Viridiplantae</taxon>
        <taxon>Streptophyta</taxon>
        <taxon>Embryophyta</taxon>
        <taxon>Tracheophyta</taxon>
        <taxon>Lycopodiopsida</taxon>
        <taxon>Selaginellales</taxon>
        <taxon>Selaginellaceae</taxon>
        <taxon>Selaginella</taxon>
    </lineage>
</organism>
<gene>
    <name evidence="7" type="ORF">SELMODRAFT_440990</name>
</gene>
<comment type="subcellular location">
    <subcellularLocation>
        <location evidence="4">Mitochondrion</location>
    </subcellularLocation>
</comment>
<feature type="binding site" evidence="4">
    <location>
        <position position="277"/>
    </location>
    <ligand>
        <name>NAD(+)</name>
        <dbReference type="ChEBI" id="CHEBI:57540"/>
    </ligand>
</feature>
<feature type="binding site" evidence="4">
    <location>
        <position position="303"/>
    </location>
    <ligand>
        <name>NAD(+)</name>
        <dbReference type="ChEBI" id="CHEBI:57540"/>
    </ligand>
</feature>
<dbReference type="AlphaFoldDB" id="D8RFW0"/>
<feature type="binding site" evidence="4">
    <location>
        <begin position="196"/>
        <end position="197"/>
    </location>
    <ligand>
        <name>NAD(+)</name>
        <dbReference type="ChEBI" id="CHEBI:57540"/>
    </ligand>
</feature>
<dbReference type="GO" id="GO:0005739">
    <property type="term" value="C:mitochondrion"/>
    <property type="evidence" value="ECO:0007669"/>
    <property type="project" value="UniProtKB-SubCell"/>
</dbReference>
<reference evidence="7 8" key="1">
    <citation type="journal article" date="2011" name="Science">
        <title>The Selaginella genome identifies genetic changes associated with the evolution of vascular plants.</title>
        <authorList>
            <person name="Banks J.A."/>
            <person name="Nishiyama T."/>
            <person name="Hasebe M."/>
            <person name="Bowman J.L."/>
            <person name="Gribskov M."/>
            <person name="dePamphilis C."/>
            <person name="Albert V.A."/>
            <person name="Aono N."/>
            <person name="Aoyama T."/>
            <person name="Ambrose B.A."/>
            <person name="Ashton N.W."/>
            <person name="Axtell M.J."/>
            <person name="Barker E."/>
            <person name="Barker M.S."/>
            <person name="Bennetzen J.L."/>
            <person name="Bonawitz N.D."/>
            <person name="Chapple C."/>
            <person name="Cheng C."/>
            <person name="Correa L.G."/>
            <person name="Dacre M."/>
            <person name="DeBarry J."/>
            <person name="Dreyer I."/>
            <person name="Elias M."/>
            <person name="Engstrom E.M."/>
            <person name="Estelle M."/>
            <person name="Feng L."/>
            <person name="Finet C."/>
            <person name="Floyd S.K."/>
            <person name="Frommer W.B."/>
            <person name="Fujita T."/>
            <person name="Gramzow L."/>
            <person name="Gutensohn M."/>
            <person name="Harholt J."/>
            <person name="Hattori M."/>
            <person name="Heyl A."/>
            <person name="Hirai T."/>
            <person name="Hiwatashi Y."/>
            <person name="Ishikawa M."/>
            <person name="Iwata M."/>
            <person name="Karol K.G."/>
            <person name="Koehler B."/>
            <person name="Kolukisaoglu U."/>
            <person name="Kubo M."/>
            <person name="Kurata T."/>
            <person name="Lalonde S."/>
            <person name="Li K."/>
            <person name="Li Y."/>
            <person name="Litt A."/>
            <person name="Lyons E."/>
            <person name="Manning G."/>
            <person name="Maruyama T."/>
            <person name="Michael T.P."/>
            <person name="Mikami K."/>
            <person name="Miyazaki S."/>
            <person name="Morinaga S."/>
            <person name="Murata T."/>
            <person name="Mueller-Roeber B."/>
            <person name="Nelson D.R."/>
            <person name="Obara M."/>
            <person name="Oguri Y."/>
            <person name="Olmstead R.G."/>
            <person name="Onodera N."/>
            <person name="Petersen B.L."/>
            <person name="Pils B."/>
            <person name="Prigge M."/>
            <person name="Rensing S.A."/>
            <person name="Riano-Pachon D.M."/>
            <person name="Roberts A.W."/>
            <person name="Sato Y."/>
            <person name="Scheller H.V."/>
            <person name="Schulz B."/>
            <person name="Schulz C."/>
            <person name="Shakirov E.V."/>
            <person name="Shibagaki N."/>
            <person name="Shinohara N."/>
            <person name="Shippen D.E."/>
            <person name="Soerensen I."/>
            <person name="Sotooka R."/>
            <person name="Sugimoto N."/>
            <person name="Sugita M."/>
            <person name="Sumikawa N."/>
            <person name="Tanurdzic M."/>
            <person name="Theissen G."/>
            <person name="Ulvskov P."/>
            <person name="Wakazuki S."/>
            <person name="Weng J.K."/>
            <person name="Willats W.W."/>
            <person name="Wipf D."/>
            <person name="Wolf P.G."/>
            <person name="Yang L."/>
            <person name="Zimmer A.D."/>
            <person name="Zhu Q."/>
            <person name="Mitros T."/>
            <person name="Hellsten U."/>
            <person name="Loque D."/>
            <person name="Otillar R."/>
            <person name="Salamov A."/>
            <person name="Schmutz J."/>
            <person name="Shapiro H."/>
            <person name="Lindquist E."/>
            <person name="Lucas S."/>
            <person name="Rokhsar D."/>
            <person name="Grigoriev I.V."/>
        </authorList>
    </citation>
    <scope>NUCLEOTIDE SEQUENCE [LARGE SCALE GENOMIC DNA]</scope>
</reference>
<sequence length="373" mass="40921">MGGASFMWLQVASRSFSSAAPAKKLKVVGVFYKGGEHAAKNPKFIGNVENCLGIRQWLEDQGHDYIVTDDKEGPSCELEKHIPDMDVLITTPFHPGYMTAERIQKAKNLKLALTAGIGSDHIDLTAASKAGITVAEVTGSNVVSVAEDQLMRVLILLRNYQNGWTQVNAGGWDVAEIVSKAYDVQGKTIGSVGAGRIGYHLLKRLKAFDCNLLYYDRVAMPSDREKETGATREADLDTMLAKCDAVVMNVPLTEKTRGFFNKDRISKMKRGAVLVNNARGALMEANAVAEACKSGHLGGYGGDVWYPQPPPKDHPWRSMPNNAMTPHVSGSTLDAQARYSAGVKEMLRRYFVNEEFPADYYIVKDGKIAPQYL</sequence>
<dbReference type="PANTHER" id="PTHR42938">
    <property type="entry name" value="FORMATE DEHYDROGENASE 1"/>
    <property type="match status" value="1"/>
</dbReference>
<keyword evidence="4" id="KW-0496">Mitochondrion</keyword>
<dbReference type="Proteomes" id="UP000001514">
    <property type="component" value="Unassembled WGS sequence"/>
</dbReference>
<comment type="function">
    <text evidence="4">Catalyzes the NAD(+)-dependent oxidation of formate to carbon dioxide. Involved in the cell stress response.</text>
</comment>
<dbReference type="SUPFAM" id="SSF51735">
    <property type="entry name" value="NAD(P)-binding Rossmann-fold domains"/>
    <property type="match status" value="1"/>
</dbReference>